<evidence type="ECO:0000256" key="2">
    <source>
        <dbReference type="ARBA" id="ARBA00023235"/>
    </source>
</evidence>
<dbReference type="PIRSF" id="PIRSF016184">
    <property type="entry name" value="PhzC_PhzF"/>
    <property type="match status" value="1"/>
</dbReference>
<evidence type="ECO:0000313" key="3">
    <source>
        <dbReference type="EMBL" id="GAA0568037.1"/>
    </source>
</evidence>
<keyword evidence="4" id="KW-1185">Reference proteome</keyword>
<sequence>MHLKLWQIDAFANKPLEGNPAAVVPLETWLEAELMQAIARENNLSETAFFVKTGDGRYDLRWFTPRGEVDLCGHATLGSAAVLFEELEPALNSVRFATRSGELVVTRGADGLTMTLPSDPPAPFAAPSGYAEAIGEALGTIPPRELFAARYLVGVWDDPKTIRDMKGCGEIAALLRQQNFWGMAVTAAGDENYDFVSRFFAPDKGVPEDPVTGSSHTILTPFWAERLGKKTMKARQVSPRGGDLTVTDDGARTVLAGKCALYMKGEIFV</sequence>
<dbReference type="RefSeq" id="WP_166930012.1">
    <property type="nucleotide sequence ID" value="NZ_BAAADD010000004.1"/>
</dbReference>
<evidence type="ECO:0000256" key="1">
    <source>
        <dbReference type="ARBA" id="ARBA00008270"/>
    </source>
</evidence>
<name>A0ABP3PI49_9PROT</name>
<dbReference type="PANTHER" id="PTHR13774">
    <property type="entry name" value="PHENAZINE BIOSYNTHESIS PROTEIN"/>
    <property type="match status" value="1"/>
</dbReference>
<accession>A0ABP3PI49</accession>
<dbReference type="SUPFAM" id="SSF54506">
    <property type="entry name" value="Diaminopimelate epimerase-like"/>
    <property type="match status" value="1"/>
</dbReference>
<gene>
    <name evidence="3" type="ORF">GCM10008942_15740</name>
</gene>
<dbReference type="NCBIfam" id="TIGR00654">
    <property type="entry name" value="PhzF_family"/>
    <property type="match status" value="1"/>
</dbReference>
<dbReference type="InterPro" id="IPR003719">
    <property type="entry name" value="Phenazine_PhzF-like"/>
</dbReference>
<dbReference type="Gene3D" id="3.10.310.10">
    <property type="entry name" value="Diaminopimelate Epimerase, Chain A, domain 1"/>
    <property type="match status" value="2"/>
</dbReference>
<dbReference type="Proteomes" id="UP001499951">
    <property type="component" value="Unassembled WGS sequence"/>
</dbReference>
<reference evidence="4" key="1">
    <citation type="journal article" date="2019" name="Int. J. Syst. Evol. Microbiol.">
        <title>The Global Catalogue of Microorganisms (GCM) 10K type strain sequencing project: providing services to taxonomists for standard genome sequencing and annotation.</title>
        <authorList>
            <consortium name="The Broad Institute Genomics Platform"/>
            <consortium name="The Broad Institute Genome Sequencing Center for Infectious Disease"/>
            <person name="Wu L."/>
            <person name="Ma J."/>
        </authorList>
    </citation>
    <scope>NUCLEOTIDE SEQUENCE [LARGE SCALE GENOMIC DNA]</scope>
    <source>
        <strain evidence="4">JCM 15089</strain>
    </source>
</reference>
<keyword evidence="2" id="KW-0413">Isomerase</keyword>
<organism evidence="3 4">
    <name type="scientific">Rhizomicrobium electricum</name>
    <dbReference type="NCBI Taxonomy" id="480070"/>
    <lineage>
        <taxon>Bacteria</taxon>
        <taxon>Pseudomonadati</taxon>
        <taxon>Pseudomonadota</taxon>
        <taxon>Alphaproteobacteria</taxon>
        <taxon>Micropepsales</taxon>
        <taxon>Micropepsaceae</taxon>
        <taxon>Rhizomicrobium</taxon>
    </lineage>
</organism>
<proteinExistence type="inferred from homology"/>
<comment type="caution">
    <text evidence="3">The sequence shown here is derived from an EMBL/GenBank/DDBJ whole genome shotgun (WGS) entry which is preliminary data.</text>
</comment>
<protein>
    <submittedName>
        <fullName evidence="3">PhzF family phenazine biosynthesis protein</fullName>
    </submittedName>
</protein>
<dbReference type="Pfam" id="PF02567">
    <property type="entry name" value="PhzC-PhzF"/>
    <property type="match status" value="1"/>
</dbReference>
<dbReference type="EMBL" id="BAAADD010000004">
    <property type="protein sequence ID" value="GAA0568037.1"/>
    <property type="molecule type" value="Genomic_DNA"/>
</dbReference>
<dbReference type="PANTHER" id="PTHR13774:SF17">
    <property type="entry name" value="PHENAZINE BIOSYNTHESIS-LIKE DOMAIN-CONTAINING PROTEIN"/>
    <property type="match status" value="1"/>
</dbReference>
<comment type="similarity">
    <text evidence="1">Belongs to the PhzF family.</text>
</comment>
<evidence type="ECO:0000313" key="4">
    <source>
        <dbReference type="Proteomes" id="UP001499951"/>
    </source>
</evidence>